<dbReference type="AlphaFoldDB" id="T5KK95"/>
<dbReference type="Proteomes" id="UP000016033">
    <property type="component" value="Unassembled WGS sequence"/>
</dbReference>
<dbReference type="PANTHER" id="PTHR43201">
    <property type="entry name" value="ACYL-COA SYNTHETASE"/>
    <property type="match status" value="1"/>
</dbReference>
<evidence type="ECO:0000256" key="2">
    <source>
        <dbReference type="ARBA" id="ARBA00022598"/>
    </source>
</evidence>
<keyword evidence="2" id="KW-0436">Ligase</keyword>
<dbReference type="InterPro" id="IPR025110">
    <property type="entry name" value="AMP-bd_C"/>
</dbReference>
<dbReference type="PANTHER" id="PTHR43201:SF5">
    <property type="entry name" value="MEDIUM-CHAIN ACYL-COA LIGASE ACSF2, MITOCHONDRIAL"/>
    <property type="match status" value="1"/>
</dbReference>
<evidence type="ECO:0000256" key="1">
    <source>
        <dbReference type="ARBA" id="ARBA00006432"/>
    </source>
</evidence>
<dbReference type="InterPro" id="IPR000873">
    <property type="entry name" value="AMP-dep_synth/lig_dom"/>
</dbReference>
<protein>
    <recommendedName>
        <fullName evidence="7">AMP-dependent synthetase/ligase domain-containing protein</fullName>
    </recommendedName>
</protein>
<comment type="caution">
    <text evidence="5">The sequence shown here is derived from an EMBL/GenBank/DDBJ whole genome shotgun (WGS) entry which is preliminary data.</text>
</comment>
<dbReference type="EMBL" id="ATAO01000195">
    <property type="protein sequence ID" value="EQM75686.1"/>
    <property type="molecule type" value="Genomic_DNA"/>
</dbReference>
<dbReference type="GO" id="GO:0006631">
    <property type="term" value="P:fatty acid metabolic process"/>
    <property type="evidence" value="ECO:0007669"/>
    <property type="project" value="TreeGrafter"/>
</dbReference>
<dbReference type="InterPro" id="IPR045851">
    <property type="entry name" value="AMP-bd_C_sf"/>
</dbReference>
<dbReference type="PATRIC" id="fig|1333857.3.peg.2156"/>
<dbReference type="SUPFAM" id="SSF56801">
    <property type="entry name" value="Acetyl-CoA synthetase-like"/>
    <property type="match status" value="1"/>
</dbReference>
<name>T5KK95_MICMQ</name>
<sequence>MMAATTDHPHLPSALPPIVAICLSTAVDIARISVAVEAGPRILTVIDERWPTALQMRLIAATGATALITDAPALKTALRASGWRGPVLRLADLAPTTPNAAEPEVPADDTPFLLLTSSGTTGAPKAFLKTRAQYAANIEVSREHLGAHDGVATFAPGPMSYSLTLYTLFEVLATGGQLHVADSLDELWLTSRVHDERITRLVTIPAAVTTLVDAALRHPGRYDGIELIVTGGAALSASTRADVAEALPHARSIGYFGTGELGFIGDDRAGDEAIRLYPQVEARVRGDDGDDLAPGELGSLWVRSPSCSTDYLPKTSTTSLTDADGWASVHDQGRLLGRDFTFVGRRGDVVTTGGHTVALDEVDRAFEGMPGLSACCAITESDERLGTRIALVTEGVAPPAAELRRWAKQHLAPASVPRRWYALPEFPRTAGGKIRRAAVADLVALGKGRA</sequence>
<proteinExistence type="inferred from homology"/>
<feature type="domain" description="AMP-dependent synthetase/ligase" evidence="3">
    <location>
        <begin position="35"/>
        <end position="312"/>
    </location>
</feature>
<dbReference type="InterPro" id="IPR042099">
    <property type="entry name" value="ANL_N_sf"/>
</dbReference>
<dbReference type="InterPro" id="IPR020845">
    <property type="entry name" value="AMP-binding_CS"/>
</dbReference>
<evidence type="ECO:0000313" key="6">
    <source>
        <dbReference type="Proteomes" id="UP000016033"/>
    </source>
</evidence>
<dbReference type="Gene3D" id="3.30.300.30">
    <property type="match status" value="1"/>
</dbReference>
<evidence type="ECO:0000259" key="3">
    <source>
        <dbReference type="Pfam" id="PF00501"/>
    </source>
</evidence>
<dbReference type="GO" id="GO:0031956">
    <property type="term" value="F:medium-chain fatty acid-CoA ligase activity"/>
    <property type="evidence" value="ECO:0007669"/>
    <property type="project" value="TreeGrafter"/>
</dbReference>
<dbReference type="Pfam" id="PF00501">
    <property type="entry name" value="AMP-binding"/>
    <property type="match status" value="1"/>
</dbReference>
<dbReference type="CDD" id="cd04433">
    <property type="entry name" value="AFD_class_I"/>
    <property type="match status" value="1"/>
</dbReference>
<evidence type="ECO:0000259" key="4">
    <source>
        <dbReference type="Pfam" id="PF13193"/>
    </source>
</evidence>
<organism evidence="5 6">
    <name type="scientific">Microbacterium maritypicum MF109</name>
    <dbReference type="NCBI Taxonomy" id="1333857"/>
    <lineage>
        <taxon>Bacteria</taxon>
        <taxon>Bacillati</taxon>
        <taxon>Actinomycetota</taxon>
        <taxon>Actinomycetes</taxon>
        <taxon>Micrococcales</taxon>
        <taxon>Microbacteriaceae</taxon>
        <taxon>Microbacterium</taxon>
    </lineage>
</organism>
<dbReference type="Gene3D" id="3.40.50.12780">
    <property type="entry name" value="N-terminal domain of ligase-like"/>
    <property type="match status" value="1"/>
</dbReference>
<comment type="similarity">
    <text evidence="1">Belongs to the ATP-dependent AMP-binding enzyme family.</text>
</comment>
<dbReference type="Pfam" id="PF13193">
    <property type="entry name" value="AMP-binding_C"/>
    <property type="match status" value="1"/>
</dbReference>
<evidence type="ECO:0000313" key="5">
    <source>
        <dbReference type="EMBL" id="EQM75686.1"/>
    </source>
</evidence>
<feature type="domain" description="AMP-binding enzyme C-terminal" evidence="4">
    <location>
        <begin position="361"/>
        <end position="433"/>
    </location>
</feature>
<evidence type="ECO:0008006" key="7">
    <source>
        <dbReference type="Google" id="ProtNLM"/>
    </source>
</evidence>
<gene>
    <name evidence="5" type="ORF">L687_01250</name>
</gene>
<reference evidence="5 6" key="1">
    <citation type="journal article" date="2013" name="Genome Announc.">
        <title>Whole-genome sequences of five oyster-associated bacteria show potential for crude oil hydrocarbon degradation.</title>
        <authorList>
            <person name="Chauhan A."/>
            <person name="Green S."/>
            <person name="Pathak A."/>
            <person name="Thomas J."/>
            <person name="Venkatramanan R."/>
        </authorList>
    </citation>
    <scope>NUCLEOTIDE SEQUENCE [LARGE SCALE GENOMIC DNA]</scope>
    <source>
        <strain evidence="5 6">MF109</strain>
    </source>
</reference>
<accession>T5KK95</accession>
<dbReference type="PROSITE" id="PS00455">
    <property type="entry name" value="AMP_BINDING"/>
    <property type="match status" value="1"/>
</dbReference>